<dbReference type="InterPro" id="IPR004907">
    <property type="entry name" value="ATPase_V1-cplx_csu"/>
</dbReference>
<evidence type="ECO:0000256" key="2">
    <source>
        <dbReference type="ARBA" id="ARBA00022448"/>
    </source>
</evidence>
<evidence type="ECO:0000313" key="6">
    <source>
        <dbReference type="EMBL" id="KAK1937226.1"/>
    </source>
</evidence>
<comment type="caution">
    <text evidence="6">The sequence shown here is derived from an EMBL/GenBank/DDBJ whole genome shotgun (WGS) entry which is preliminary data.</text>
</comment>
<organism evidence="6 7">
    <name type="scientific">Babesia divergens</name>
    <dbReference type="NCBI Taxonomy" id="32595"/>
    <lineage>
        <taxon>Eukaryota</taxon>
        <taxon>Sar</taxon>
        <taxon>Alveolata</taxon>
        <taxon>Apicomplexa</taxon>
        <taxon>Aconoidasida</taxon>
        <taxon>Piroplasmida</taxon>
        <taxon>Babesiidae</taxon>
        <taxon>Babesia</taxon>
    </lineage>
</organism>
<evidence type="ECO:0000256" key="4">
    <source>
        <dbReference type="ARBA" id="ARBA00023065"/>
    </source>
</evidence>
<dbReference type="AlphaFoldDB" id="A0AAD9GEY0"/>
<dbReference type="Gene3D" id="3.30.70.100">
    <property type="match status" value="1"/>
</dbReference>
<dbReference type="GO" id="GO:0000221">
    <property type="term" value="C:vacuolar proton-transporting V-type ATPase, V1 domain"/>
    <property type="evidence" value="ECO:0007669"/>
    <property type="project" value="TreeGrafter"/>
</dbReference>
<protein>
    <recommendedName>
        <fullName evidence="5">V-type proton ATPase subunit C</fullName>
    </recommendedName>
</protein>
<name>A0AAD9GEY0_BABDI</name>
<accession>A0AAD9GEY0</accession>
<evidence type="ECO:0000256" key="5">
    <source>
        <dbReference type="RuleBase" id="RU364010"/>
    </source>
</evidence>
<dbReference type="Gene3D" id="3.30.70.1180">
    <property type="entry name" value="Vacuolar atp synthase subunit c, domain 1"/>
    <property type="match status" value="1"/>
</dbReference>
<evidence type="ECO:0000313" key="7">
    <source>
        <dbReference type="Proteomes" id="UP001195914"/>
    </source>
</evidence>
<dbReference type="Pfam" id="PF03223">
    <property type="entry name" value="V-ATPase_C"/>
    <property type="match status" value="1"/>
</dbReference>
<sequence length="382" mass="44072">MSSCIFVACLAPPMESREQQHVLIRKHLLKNKLCREVGLVNVPHDLRFSTFDDLLMCADDLEKEDPVVESILKKAESLARSIDPSELTIHFQGRQVSIENYISRFQWEDGRFPRYAPIGDNLQTLSQLVKKLGDDIIVKSSAYADLNNKRLAMKNDAENSYIYHDLTYIITPEVVEDPQDFIDTEHLTTLVIFVPLGGEEEWLDKYMKLTDFVVPHSAKKLNVVSAGHTLWRIFIFKSHVLKYIEACESRNYIAKEFVYSEQRYRSILEERSKLEAESHRQEAFLSRIYRVAFSDIFTCWMHIKVMRAFCEAALKFGLPVNFTCLSVWPTDRTCLPTLKQTLDSLLPRGNASNQKNHRVSPELDGEPDYDSFISFTFSVVGL</sequence>
<dbReference type="InterPro" id="IPR036132">
    <property type="entry name" value="Vac_ATP_synth_c_sf"/>
</dbReference>
<dbReference type="Gene3D" id="1.20.1460.10">
    <property type="entry name" value="subunit c (vma5p) of the yeast v-atpase, domain 2"/>
    <property type="match status" value="1"/>
</dbReference>
<keyword evidence="3 5" id="KW-0375">Hydrogen ion transport</keyword>
<dbReference type="CDD" id="cd14785">
    <property type="entry name" value="V-ATPase_C"/>
    <property type="match status" value="1"/>
</dbReference>
<dbReference type="EMBL" id="JAHBMH010000033">
    <property type="protein sequence ID" value="KAK1937226.1"/>
    <property type="molecule type" value="Genomic_DNA"/>
</dbReference>
<keyword evidence="2 5" id="KW-0813">Transport</keyword>
<evidence type="ECO:0000256" key="1">
    <source>
        <dbReference type="ARBA" id="ARBA00006138"/>
    </source>
</evidence>
<keyword evidence="7" id="KW-1185">Reference proteome</keyword>
<comment type="function">
    <text evidence="5">Subunit of the V1 complex of vacuolar(H+)-ATPase (V-ATPase), a multisubunit enzyme composed of a peripheral complex (V1) that hydrolyzes ATP and a membrane integral complex (V0) that translocates protons. V-ATPase is responsible for acidifying and maintaining the pH of intracellular compartments and in some cell types, is targeted to the plasma membrane, where it is responsible for acidifying the extracellular environment. Subunit C is necessary for the assembly of the catalytic sector of the enzyme and is likely to have a specific function in its catalytic activity.</text>
</comment>
<evidence type="ECO:0000256" key="3">
    <source>
        <dbReference type="ARBA" id="ARBA00022781"/>
    </source>
</evidence>
<dbReference type="Proteomes" id="UP001195914">
    <property type="component" value="Unassembled WGS sequence"/>
</dbReference>
<reference evidence="6" key="2">
    <citation type="submission" date="2021-05" db="EMBL/GenBank/DDBJ databases">
        <authorList>
            <person name="Pain A."/>
        </authorList>
    </citation>
    <scope>NUCLEOTIDE SEQUENCE</scope>
    <source>
        <strain evidence="6">1802A</strain>
    </source>
</reference>
<dbReference type="PANTHER" id="PTHR10137:SF0">
    <property type="entry name" value="V-TYPE PROTON ATPASE SUBUNIT C"/>
    <property type="match status" value="1"/>
</dbReference>
<dbReference type="GO" id="GO:0046961">
    <property type="term" value="F:proton-transporting ATPase activity, rotational mechanism"/>
    <property type="evidence" value="ECO:0007669"/>
    <property type="project" value="InterPro"/>
</dbReference>
<comment type="subunit">
    <text evidence="5">V-ATPase is a heteromultimeric enzyme composed of a peripheral catalytic V1 complex (components A to H) attached to an integral membrane V0 proton pore complex.</text>
</comment>
<comment type="similarity">
    <text evidence="1 5">Belongs to the V-ATPase C subunit family.</text>
</comment>
<proteinExistence type="inferred from homology"/>
<gene>
    <name evidence="6" type="ORF">X943_000255</name>
</gene>
<reference evidence="6" key="1">
    <citation type="journal article" date="2014" name="Nucleic Acids Res.">
        <title>The evolutionary dynamics of variant antigen genes in Babesia reveal a history of genomic innovation underlying host-parasite interaction.</title>
        <authorList>
            <person name="Jackson A.P."/>
            <person name="Otto T.D."/>
            <person name="Darby A."/>
            <person name="Ramaprasad A."/>
            <person name="Xia D."/>
            <person name="Echaide I.E."/>
            <person name="Farber M."/>
            <person name="Gahlot S."/>
            <person name="Gamble J."/>
            <person name="Gupta D."/>
            <person name="Gupta Y."/>
            <person name="Jackson L."/>
            <person name="Malandrin L."/>
            <person name="Malas T.B."/>
            <person name="Moussa E."/>
            <person name="Nair M."/>
            <person name="Reid A.J."/>
            <person name="Sanders M."/>
            <person name="Sharma J."/>
            <person name="Tracey A."/>
            <person name="Quail M.A."/>
            <person name="Weir W."/>
            <person name="Wastling J.M."/>
            <person name="Hall N."/>
            <person name="Willadsen P."/>
            <person name="Lingelbach K."/>
            <person name="Shiels B."/>
            <person name="Tait A."/>
            <person name="Berriman M."/>
            <person name="Allred D.R."/>
            <person name="Pain A."/>
        </authorList>
    </citation>
    <scope>NUCLEOTIDE SEQUENCE</scope>
    <source>
        <strain evidence="6">1802A</strain>
    </source>
</reference>
<dbReference type="SUPFAM" id="SSF118203">
    <property type="entry name" value="Vacuolar ATP synthase subunit C"/>
    <property type="match status" value="1"/>
</dbReference>
<dbReference type="PANTHER" id="PTHR10137">
    <property type="entry name" value="V-TYPE PROTON ATPASE SUBUNIT C"/>
    <property type="match status" value="1"/>
</dbReference>
<keyword evidence="4 5" id="KW-0406">Ion transport</keyword>